<organism evidence="2 3">
    <name type="scientific">Kitasatospora aburaviensis</name>
    <dbReference type="NCBI Taxonomy" id="67265"/>
    <lineage>
        <taxon>Bacteria</taxon>
        <taxon>Bacillati</taxon>
        <taxon>Actinomycetota</taxon>
        <taxon>Actinomycetes</taxon>
        <taxon>Kitasatosporales</taxon>
        <taxon>Streptomycetaceae</taxon>
        <taxon>Kitasatospora</taxon>
    </lineage>
</organism>
<keyword evidence="1" id="KW-0812">Transmembrane</keyword>
<evidence type="ECO:0000313" key="3">
    <source>
        <dbReference type="Proteomes" id="UP001596067"/>
    </source>
</evidence>
<keyword evidence="1" id="KW-1133">Transmembrane helix</keyword>
<evidence type="ECO:0000313" key="2">
    <source>
        <dbReference type="EMBL" id="MFC5890965.1"/>
    </source>
</evidence>
<evidence type="ECO:0008006" key="4">
    <source>
        <dbReference type="Google" id="ProtNLM"/>
    </source>
</evidence>
<evidence type="ECO:0000256" key="1">
    <source>
        <dbReference type="SAM" id="Phobius"/>
    </source>
</evidence>
<keyword evidence="3" id="KW-1185">Reference proteome</keyword>
<feature type="transmembrane region" description="Helical" evidence="1">
    <location>
        <begin position="88"/>
        <end position="105"/>
    </location>
</feature>
<protein>
    <recommendedName>
        <fullName evidence="4">Integral membrane protein</fullName>
    </recommendedName>
</protein>
<sequence>MNAPCPQCTASDESATVAQSLVDIDRPLDEATRALLSSPPEPPGMSGAAIALFCLAGLFALGGVRGLLVDNGGSSDAAYQAGRTLGPFLFAAILAGAALAANAVTRRRRRAAQQGRAAAPTRAQWEQHRRVWRAAWLCRRCQVAFFPAASLRPDFPASPAIPVEQFPLWVVTTAERAFGTTAPPLPR</sequence>
<reference evidence="3" key="1">
    <citation type="journal article" date="2019" name="Int. J. Syst. Evol. Microbiol.">
        <title>The Global Catalogue of Microorganisms (GCM) 10K type strain sequencing project: providing services to taxonomists for standard genome sequencing and annotation.</title>
        <authorList>
            <consortium name="The Broad Institute Genomics Platform"/>
            <consortium name="The Broad Institute Genome Sequencing Center for Infectious Disease"/>
            <person name="Wu L."/>
            <person name="Ma J."/>
        </authorList>
    </citation>
    <scope>NUCLEOTIDE SEQUENCE [LARGE SCALE GENOMIC DNA]</scope>
    <source>
        <strain evidence="3">CGMCC 4.1469</strain>
    </source>
</reference>
<name>A0ABW1FAQ3_9ACTN</name>
<proteinExistence type="predicted"/>
<feature type="transmembrane region" description="Helical" evidence="1">
    <location>
        <begin position="48"/>
        <end position="68"/>
    </location>
</feature>
<comment type="caution">
    <text evidence="2">The sequence shown here is derived from an EMBL/GenBank/DDBJ whole genome shotgun (WGS) entry which is preliminary data.</text>
</comment>
<accession>A0ABW1FAQ3</accession>
<dbReference type="RefSeq" id="WP_380237915.1">
    <property type="nucleotide sequence ID" value="NZ_JBHSOD010000106.1"/>
</dbReference>
<dbReference type="Proteomes" id="UP001596067">
    <property type="component" value="Unassembled WGS sequence"/>
</dbReference>
<keyword evidence="1" id="KW-0472">Membrane</keyword>
<dbReference type="EMBL" id="JBHSOD010000106">
    <property type="protein sequence ID" value="MFC5890965.1"/>
    <property type="molecule type" value="Genomic_DNA"/>
</dbReference>
<gene>
    <name evidence="2" type="ORF">ACFP0N_39040</name>
</gene>